<dbReference type="AlphaFoldDB" id="A0A917QI32"/>
<protein>
    <recommendedName>
        <fullName evidence="4">Parvulin-like PPIase</fullName>
        <ecNumber evidence="3">5.2.1.8</ecNumber>
    </recommendedName>
    <alternativeName>
        <fullName evidence="6">Peptidyl-prolyl cis-trans isomerase plp</fullName>
    </alternativeName>
    <alternativeName>
        <fullName evidence="7">Rotamase plp</fullName>
    </alternativeName>
</protein>
<dbReference type="GO" id="GO:0003755">
    <property type="term" value="F:peptidyl-prolyl cis-trans isomerase activity"/>
    <property type="evidence" value="ECO:0007669"/>
    <property type="project" value="UniProtKB-KW"/>
</dbReference>
<gene>
    <name evidence="11" type="ORF">GCM10011322_43020</name>
</gene>
<evidence type="ECO:0000256" key="7">
    <source>
        <dbReference type="ARBA" id="ARBA00031484"/>
    </source>
</evidence>
<organism evidence="11 12">
    <name type="scientific">Salinarimonas ramus</name>
    <dbReference type="NCBI Taxonomy" id="690164"/>
    <lineage>
        <taxon>Bacteria</taxon>
        <taxon>Pseudomonadati</taxon>
        <taxon>Pseudomonadota</taxon>
        <taxon>Alphaproteobacteria</taxon>
        <taxon>Hyphomicrobiales</taxon>
        <taxon>Salinarimonadaceae</taxon>
        <taxon>Salinarimonas</taxon>
    </lineage>
</organism>
<dbReference type="EC" id="5.2.1.8" evidence="3"/>
<evidence type="ECO:0000256" key="6">
    <source>
        <dbReference type="ARBA" id="ARBA00030642"/>
    </source>
</evidence>
<evidence type="ECO:0000313" key="12">
    <source>
        <dbReference type="Proteomes" id="UP000600449"/>
    </source>
</evidence>
<comment type="similarity">
    <text evidence="2">Belongs to the PpiC/parvulin rotamase family.</text>
</comment>
<evidence type="ECO:0000256" key="4">
    <source>
        <dbReference type="ARBA" id="ARBA00018370"/>
    </source>
</evidence>
<dbReference type="InterPro" id="IPR027304">
    <property type="entry name" value="Trigger_fact/SurA_dom_sf"/>
</dbReference>
<dbReference type="InterPro" id="IPR000297">
    <property type="entry name" value="PPIase_PpiC"/>
</dbReference>
<feature type="domain" description="PpiC" evidence="10">
    <location>
        <begin position="120"/>
        <end position="221"/>
    </location>
</feature>
<comment type="catalytic activity">
    <reaction evidence="1">
        <text>[protein]-peptidylproline (omega=180) = [protein]-peptidylproline (omega=0)</text>
        <dbReference type="Rhea" id="RHEA:16237"/>
        <dbReference type="Rhea" id="RHEA-COMP:10747"/>
        <dbReference type="Rhea" id="RHEA-COMP:10748"/>
        <dbReference type="ChEBI" id="CHEBI:83833"/>
        <dbReference type="ChEBI" id="CHEBI:83834"/>
        <dbReference type="EC" id="5.2.1.8"/>
    </reaction>
</comment>
<dbReference type="Gene3D" id="3.10.50.40">
    <property type="match status" value="1"/>
</dbReference>
<dbReference type="EMBL" id="BMMF01000015">
    <property type="protein sequence ID" value="GGK51369.1"/>
    <property type="molecule type" value="Genomic_DNA"/>
</dbReference>
<evidence type="ECO:0000256" key="5">
    <source>
        <dbReference type="ARBA" id="ARBA00023110"/>
    </source>
</evidence>
<keyword evidence="5 8" id="KW-0697">Rotamase</keyword>
<dbReference type="Pfam" id="PF00639">
    <property type="entry name" value="Rotamase"/>
    <property type="match status" value="1"/>
</dbReference>
<dbReference type="InterPro" id="IPR050245">
    <property type="entry name" value="PrsA_foldase"/>
</dbReference>
<keyword evidence="8 11" id="KW-0413">Isomerase</keyword>
<dbReference type="Proteomes" id="UP000600449">
    <property type="component" value="Unassembled WGS sequence"/>
</dbReference>
<keyword evidence="12" id="KW-1185">Reference proteome</keyword>
<dbReference type="PROSITE" id="PS50198">
    <property type="entry name" value="PPIC_PPIASE_2"/>
    <property type="match status" value="1"/>
</dbReference>
<sequence length="277" mass="30197">MSATCSVRQTPNAPRRPIRVQGKTLSHAMIAREVQNHPALTPVAAWKQAALALVLREALAHEAERLGVVGEPRADAKGRRETQAEADQRALVEREVITPEPTQDECRRYYETHRERFRAPTLYEAAHILIGAPRGDEAAFAAALDKARTLAGHLSKRPGDLAELARLHSTCPSGQEGGHLGQVRQGETTPEFEAAMDALAPGAVSEPVETRYGVHVIRLDRKIAGDILPFEIVEARIAAYLREAVRRRAEAQYVARLLAAAAVEGLEIPAPGALNVY</sequence>
<dbReference type="SUPFAM" id="SSF109998">
    <property type="entry name" value="Triger factor/SurA peptide-binding domain-like"/>
    <property type="match status" value="1"/>
</dbReference>
<evidence type="ECO:0000256" key="1">
    <source>
        <dbReference type="ARBA" id="ARBA00000971"/>
    </source>
</evidence>
<dbReference type="PANTHER" id="PTHR47245">
    <property type="entry name" value="PEPTIDYLPROLYL ISOMERASE"/>
    <property type="match status" value="1"/>
</dbReference>
<evidence type="ECO:0000256" key="3">
    <source>
        <dbReference type="ARBA" id="ARBA00013194"/>
    </source>
</evidence>
<accession>A0A917QI32</accession>
<evidence type="ECO:0000313" key="11">
    <source>
        <dbReference type="EMBL" id="GGK51369.1"/>
    </source>
</evidence>
<dbReference type="PANTHER" id="PTHR47245:SF2">
    <property type="entry name" value="PEPTIDYL-PROLYL CIS-TRANS ISOMERASE HP_0175-RELATED"/>
    <property type="match status" value="1"/>
</dbReference>
<evidence type="ECO:0000259" key="10">
    <source>
        <dbReference type="PROSITE" id="PS50198"/>
    </source>
</evidence>
<evidence type="ECO:0000256" key="9">
    <source>
        <dbReference type="SAM" id="MobiDB-lite"/>
    </source>
</evidence>
<dbReference type="InterPro" id="IPR046357">
    <property type="entry name" value="PPIase_dom_sf"/>
</dbReference>
<dbReference type="SUPFAM" id="SSF54534">
    <property type="entry name" value="FKBP-like"/>
    <property type="match status" value="1"/>
</dbReference>
<evidence type="ECO:0000256" key="8">
    <source>
        <dbReference type="PROSITE-ProRule" id="PRU00278"/>
    </source>
</evidence>
<evidence type="ECO:0000256" key="2">
    <source>
        <dbReference type="ARBA" id="ARBA00007656"/>
    </source>
</evidence>
<proteinExistence type="inferred from homology"/>
<comment type="caution">
    <text evidence="11">The sequence shown here is derived from an EMBL/GenBank/DDBJ whole genome shotgun (WGS) entry which is preliminary data.</text>
</comment>
<reference evidence="11 12" key="1">
    <citation type="journal article" date="2014" name="Int. J. Syst. Evol. Microbiol.">
        <title>Complete genome sequence of Corynebacterium casei LMG S-19264T (=DSM 44701T), isolated from a smear-ripened cheese.</title>
        <authorList>
            <consortium name="US DOE Joint Genome Institute (JGI-PGF)"/>
            <person name="Walter F."/>
            <person name="Albersmeier A."/>
            <person name="Kalinowski J."/>
            <person name="Ruckert C."/>
        </authorList>
    </citation>
    <scope>NUCLEOTIDE SEQUENCE [LARGE SCALE GENOMIC DNA]</scope>
    <source>
        <strain evidence="11 12">CGMCC 1.9161</strain>
    </source>
</reference>
<name>A0A917QI32_9HYPH</name>
<feature type="region of interest" description="Disordered" evidence="9">
    <location>
        <begin position="74"/>
        <end position="94"/>
    </location>
</feature>